<protein>
    <submittedName>
        <fullName evidence="7">Transporter</fullName>
    </submittedName>
</protein>
<evidence type="ECO:0000256" key="5">
    <source>
        <dbReference type="ARBA" id="ARBA00023136"/>
    </source>
</evidence>
<dbReference type="OrthoDB" id="2412976at2"/>
<accession>A0A2X3WAR0</accession>
<name>A0A2X3WAR0_9STRE</name>
<feature type="transmembrane region" description="Helical" evidence="6">
    <location>
        <begin position="6"/>
        <end position="25"/>
    </location>
</feature>
<evidence type="ECO:0000313" key="8">
    <source>
        <dbReference type="Proteomes" id="UP000249495"/>
    </source>
</evidence>
<reference evidence="7 8" key="1">
    <citation type="submission" date="2018-06" db="EMBL/GenBank/DDBJ databases">
        <authorList>
            <consortium name="Pathogen Informatics"/>
            <person name="Doyle S."/>
        </authorList>
    </citation>
    <scope>NUCLEOTIDE SEQUENCE [LARGE SCALE GENOMIC DNA]</scope>
    <source>
        <strain evidence="7 8">NCTC12278</strain>
    </source>
</reference>
<feature type="transmembrane region" description="Helical" evidence="6">
    <location>
        <begin position="75"/>
        <end position="98"/>
    </location>
</feature>
<dbReference type="RefSeq" id="WP_026161975.1">
    <property type="nucleotide sequence ID" value="NZ_CAMCCF010000016.1"/>
</dbReference>
<keyword evidence="5 6" id="KW-0472">Membrane</keyword>
<dbReference type="Proteomes" id="UP000249495">
    <property type="component" value="Chromosome 1"/>
</dbReference>
<dbReference type="EMBL" id="LS483343">
    <property type="protein sequence ID" value="SQF40983.1"/>
    <property type="molecule type" value="Genomic_DNA"/>
</dbReference>
<evidence type="ECO:0000256" key="1">
    <source>
        <dbReference type="ARBA" id="ARBA00004141"/>
    </source>
</evidence>
<keyword evidence="8" id="KW-1185">Reference proteome</keyword>
<organism evidence="7 8">
    <name type="scientific">Streptococcus ferus</name>
    <dbReference type="NCBI Taxonomy" id="1345"/>
    <lineage>
        <taxon>Bacteria</taxon>
        <taxon>Bacillati</taxon>
        <taxon>Bacillota</taxon>
        <taxon>Bacilli</taxon>
        <taxon>Lactobacillales</taxon>
        <taxon>Streptococcaceae</taxon>
        <taxon>Streptococcus</taxon>
    </lineage>
</organism>
<sequence length="118" mass="12978">MEAGRSDFFGLVIFIISMLSLNIGLSSAQGKGLLHPQTLGLFALMIIGFIAFYFVEIRKEASFIDFSLFRNKYYLGAALSNFLLNSVAGTLIVINTYMQQGRGLSSRFAGTMSLGYLI</sequence>
<dbReference type="AlphaFoldDB" id="A0A2X3WAR0"/>
<dbReference type="GO" id="GO:0016020">
    <property type="term" value="C:membrane"/>
    <property type="evidence" value="ECO:0007669"/>
    <property type="project" value="UniProtKB-SubCell"/>
</dbReference>
<evidence type="ECO:0000256" key="2">
    <source>
        <dbReference type="ARBA" id="ARBA00022448"/>
    </source>
</evidence>
<proteinExistence type="predicted"/>
<dbReference type="STRING" id="1123303.GCA_000372425_01424"/>
<evidence type="ECO:0000256" key="3">
    <source>
        <dbReference type="ARBA" id="ARBA00022692"/>
    </source>
</evidence>
<evidence type="ECO:0000313" key="7">
    <source>
        <dbReference type="EMBL" id="SQF40983.1"/>
    </source>
</evidence>
<feature type="transmembrane region" description="Helical" evidence="6">
    <location>
        <begin position="37"/>
        <end position="55"/>
    </location>
</feature>
<keyword evidence="3 6" id="KW-0812">Transmembrane</keyword>
<dbReference type="PANTHER" id="PTHR42718:SF9">
    <property type="entry name" value="MAJOR FACILITATOR SUPERFAMILY MULTIDRUG TRANSPORTER MFSC"/>
    <property type="match status" value="1"/>
</dbReference>
<comment type="subcellular location">
    <subcellularLocation>
        <location evidence="1">Membrane</location>
        <topology evidence="1">Multi-pass membrane protein</topology>
    </subcellularLocation>
</comment>
<evidence type="ECO:0000256" key="4">
    <source>
        <dbReference type="ARBA" id="ARBA00022989"/>
    </source>
</evidence>
<evidence type="ECO:0000256" key="6">
    <source>
        <dbReference type="SAM" id="Phobius"/>
    </source>
</evidence>
<keyword evidence="4 6" id="KW-1133">Transmembrane helix</keyword>
<keyword evidence="2" id="KW-0813">Transport</keyword>
<dbReference type="PANTHER" id="PTHR42718">
    <property type="entry name" value="MAJOR FACILITATOR SUPERFAMILY MULTIDRUG TRANSPORTER MFSC"/>
    <property type="match status" value="1"/>
</dbReference>
<gene>
    <name evidence="7" type="primary">norB</name>
    <name evidence="7" type="ORF">NCTC12278_01578</name>
</gene>
<dbReference type="KEGG" id="sfer:NCTC12278_01578"/>